<evidence type="ECO:0000313" key="2">
    <source>
        <dbReference type="EMBL" id="WEA58311.1"/>
    </source>
</evidence>
<sequence length="133" mass="15315">MNDLITYLCNYAFDHGIGYELDSKTFKPSDSSFSNKEASMVFINMNWPNKNEIPFQLAHEISHIINGDCGSNNYSAGSVYSKEEYNANKKAIHILLDYCTLNNLHYENYIDFMTAFGIPTKLTYVVNEIFKNR</sequence>
<reference evidence="2 3" key="1">
    <citation type="submission" date="2023-02" db="EMBL/GenBank/DDBJ databases">
        <title>Comparative genomics and fermentation flavor characterization of five lactic acid bacteria reveal flavor biosynthesis metabolic pathways in fermented muskmelon puree.</title>
        <authorList>
            <person name="Yuan L."/>
            <person name="Li M."/>
            <person name="Xu X."/>
            <person name="Lao F."/>
            <person name="Wu J."/>
        </authorList>
    </citation>
    <scope>NUCLEOTIDE SEQUENCE [LARGE SCALE GENOMIC DNA]</scope>
    <source>
        <strain evidence="2 3">Ca-4</strain>
        <plasmid evidence="2 3">unnamed3</plasmid>
    </source>
</reference>
<dbReference type="Proteomes" id="UP001214131">
    <property type="component" value="Plasmid unnamed3"/>
</dbReference>
<gene>
    <name evidence="2" type="ORF">PWB86_09895</name>
</gene>
<dbReference type="Pfam" id="PF06114">
    <property type="entry name" value="Peptidase_M78"/>
    <property type="match status" value="1"/>
</dbReference>
<proteinExistence type="predicted"/>
<keyword evidence="2" id="KW-0614">Plasmid</keyword>
<evidence type="ECO:0000313" key="3">
    <source>
        <dbReference type="Proteomes" id="UP001214131"/>
    </source>
</evidence>
<organism evidence="2 3">
    <name type="scientific">Pediococcus pentosaceus</name>
    <dbReference type="NCBI Taxonomy" id="1255"/>
    <lineage>
        <taxon>Bacteria</taxon>
        <taxon>Bacillati</taxon>
        <taxon>Bacillota</taxon>
        <taxon>Bacilli</taxon>
        <taxon>Lactobacillales</taxon>
        <taxon>Lactobacillaceae</taxon>
        <taxon>Pediococcus</taxon>
    </lineage>
</organism>
<accession>A0ABD7X9K4</accession>
<name>A0ABD7X9K4_PEDPE</name>
<dbReference type="EMBL" id="CP118742">
    <property type="protein sequence ID" value="WEA58311.1"/>
    <property type="molecule type" value="Genomic_DNA"/>
</dbReference>
<protein>
    <submittedName>
        <fullName evidence="2">ImmA/IrrE family metallo-endopeptidase</fullName>
    </submittedName>
</protein>
<dbReference type="AlphaFoldDB" id="A0ABD7X9K4"/>
<dbReference type="InterPro" id="IPR010359">
    <property type="entry name" value="IrrE_HExxH"/>
</dbReference>
<dbReference type="RefSeq" id="WP_275000757.1">
    <property type="nucleotide sequence ID" value="NZ_CP118742.1"/>
</dbReference>
<feature type="domain" description="IrrE N-terminal-like" evidence="1">
    <location>
        <begin position="30"/>
        <end position="121"/>
    </location>
</feature>
<geneLocation type="plasmid" evidence="2 3">
    <name>unnamed3</name>
</geneLocation>
<evidence type="ECO:0000259" key="1">
    <source>
        <dbReference type="Pfam" id="PF06114"/>
    </source>
</evidence>